<feature type="compositionally biased region" description="Basic residues" evidence="1">
    <location>
        <begin position="85"/>
        <end position="94"/>
    </location>
</feature>
<evidence type="ECO:0000313" key="4">
    <source>
        <dbReference type="Proteomes" id="UP000320333"/>
    </source>
</evidence>
<organism evidence="3 4">
    <name type="scientific">Chytriomyces confervae</name>
    <dbReference type="NCBI Taxonomy" id="246404"/>
    <lineage>
        <taxon>Eukaryota</taxon>
        <taxon>Fungi</taxon>
        <taxon>Fungi incertae sedis</taxon>
        <taxon>Chytridiomycota</taxon>
        <taxon>Chytridiomycota incertae sedis</taxon>
        <taxon>Chytridiomycetes</taxon>
        <taxon>Chytridiales</taxon>
        <taxon>Chytriomycetaceae</taxon>
        <taxon>Chytriomyces</taxon>
    </lineage>
</organism>
<evidence type="ECO:0000256" key="1">
    <source>
        <dbReference type="SAM" id="MobiDB-lite"/>
    </source>
</evidence>
<sequence>MAPHDDDSAVQDTPKTTRVTKRLAASKAKAALHKAAQVNLKTAVLTPPDSPDKLSATPKPRKRASPKAKRDASPKLDAGDPPTKERKKPGRKPRAKTETASKRGGVKPARSAILRKTGSGAALKKKVAFSEAEDVSIEIEHSPSGSRSFCSIIIMHGGRKLHILVVSLFLATVVGGLIAIKIGNEQKTAKRKSKAFSSVTDTASLKPFSGRNPDSCDGIPFSIVSVFVEIYGVDFQNSLLKLSNTFLPCGTFISDFDSMDSFLSQNISFSVDAQTITFPAGQIMTSKLNSVYLNGDVNNYPLDQFDAVFNIRGRFGPANSDLPIQVVVYGAPLGYSLAVVATANTQNTAVSVSITLRRTAPILGFAFIIMGLMWVMSLLAVAVAYFTWFIKKDRRSELPYIIFSVTLLFAMPTIRNAMPNAPPIGVLADQMVTGWAMLLLSLSVISHFVNVLYHTYSDWLKAVAAAE</sequence>
<name>A0A507FN52_9FUNG</name>
<protein>
    <recommendedName>
        <fullName evidence="5">Transmembrane protein</fullName>
    </recommendedName>
</protein>
<dbReference type="STRING" id="246404.A0A507FN52"/>
<feature type="compositionally biased region" description="Basic and acidic residues" evidence="1">
    <location>
        <begin position="68"/>
        <end position="84"/>
    </location>
</feature>
<keyword evidence="2" id="KW-0812">Transmembrane</keyword>
<evidence type="ECO:0000256" key="2">
    <source>
        <dbReference type="SAM" id="Phobius"/>
    </source>
</evidence>
<keyword evidence="2" id="KW-0472">Membrane</keyword>
<evidence type="ECO:0000313" key="3">
    <source>
        <dbReference type="EMBL" id="TPX77673.1"/>
    </source>
</evidence>
<dbReference type="Proteomes" id="UP000320333">
    <property type="component" value="Unassembled WGS sequence"/>
</dbReference>
<dbReference type="Pfam" id="PF14494">
    <property type="entry name" value="DUF4436"/>
    <property type="match status" value="1"/>
</dbReference>
<feature type="transmembrane region" description="Helical" evidence="2">
    <location>
        <begin position="161"/>
        <end position="182"/>
    </location>
</feature>
<dbReference type="OrthoDB" id="5594013at2759"/>
<reference evidence="3 4" key="1">
    <citation type="journal article" date="2019" name="Sci. Rep.">
        <title>Comparative genomics of chytrid fungi reveal insights into the obligate biotrophic and pathogenic lifestyle of Synchytrium endobioticum.</title>
        <authorList>
            <person name="van de Vossenberg B.T.L.H."/>
            <person name="Warris S."/>
            <person name="Nguyen H.D.T."/>
            <person name="van Gent-Pelzer M.P.E."/>
            <person name="Joly D.L."/>
            <person name="van de Geest H.C."/>
            <person name="Bonants P.J.M."/>
            <person name="Smith D.S."/>
            <person name="Levesque C.A."/>
            <person name="van der Lee T.A.J."/>
        </authorList>
    </citation>
    <scope>NUCLEOTIDE SEQUENCE [LARGE SCALE GENOMIC DNA]</scope>
    <source>
        <strain evidence="3 4">CBS 675.73</strain>
    </source>
</reference>
<dbReference type="InterPro" id="IPR027948">
    <property type="entry name" value="DUF4436"/>
</dbReference>
<feature type="transmembrane region" description="Helical" evidence="2">
    <location>
        <begin position="322"/>
        <end position="342"/>
    </location>
</feature>
<feature type="region of interest" description="Disordered" evidence="1">
    <location>
        <begin position="1"/>
        <end position="25"/>
    </location>
</feature>
<accession>A0A507FN52</accession>
<comment type="caution">
    <text evidence="3">The sequence shown here is derived from an EMBL/GenBank/DDBJ whole genome shotgun (WGS) entry which is preliminary data.</text>
</comment>
<feature type="transmembrane region" description="Helical" evidence="2">
    <location>
        <begin position="434"/>
        <end position="453"/>
    </location>
</feature>
<keyword evidence="2" id="KW-1133">Transmembrane helix</keyword>
<dbReference type="EMBL" id="QEAP01000016">
    <property type="protein sequence ID" value="TPX77673.1"/>
    <property type="molecule type" value="Genomic_DNA"/>
</dbReference>
<feature type="transmembrane region" description="Helical" evidence="2">
    <location>
        <begin position="398"/>
        <end position="414"/>
    </location>
</feature>
<evidence type="ECO:0008006" key="5">
    <source>
        <dbReference type="Google" id="ProtNLM"/>
    </source>
</evidence>
<feature type="transmembrane region" description="Helical" evidence="2">
    <location>
        <begin position="362"/>
        <end position="386"/>
    </location>
</feature>
<gene>
    <name evidence="3" type="ORF">CcCBS67573_g01036</name>
</gene>
<proteinExistence type="predicted"/>
<feature type="region of interest" description="Disordered" evidence="1">
    <location>
        <begin position="39"/>
        <end position="108"/>
    </location>
</feature>
<dbReference type="AlphaFoldDB" id="A0A507FN52"/>
<keyword evidence="4" id="KW-1185">Reference proteome</keyword>